<accession>A0AAP2CL92</accession>
<gene>
    <name evidence="1" type="ORF">KI659_18490</name>
</gene>
<dbReference type="SUPFAM" id="SSF47413">
    <property type="entry name" value="lambda repressor-like DNA-binding domains"/>
    <property type="match status" value="1"/>
</dbReference>
<dbReference type="EMBL" id="JAHCMY010000041">
    <property type="protein sequence ID" value="MBS9526015.1"/>
    <property type="molecule type" value="Genomic_DNA"/>
</dbReference>
<reference evidence="1 2" key="1">
    <citation type="submission" date="2021-05" db="EMBL/GenBank/DDBJ databases">
        <authorList>
            <person name="Zhang Z.D."/>
            <person name="Osman G."/>
        </authorList>
    </citation>
    <scope>NUCLEOTIDE SEQUENCE [LARGE SCALE GENOMIC DNA]</scope>
    <source>
        <strain evidence="1 2">KCTC 32217</strain>
    </source>
</reference>
<dbReference type="Proteomes" id="UP001319104">
    <property type="component" value="Unassembled WGS sequence"/>
</dbReference>
<sequence length="187" mass="21836">MENSKIEDFDILMGKRLYGIMELLGLEVKGFAELVGQTESQVYSMFKGRRSLSNPTANRLGAEIGLPPEKIFNLNYRIPKKIQNSPEFRNFKNRFSNNPEYFKDTREDRKLSPFIIKHLIDEDFFISPRFVAEAVEACKQIGRDETSEKVTKALTYLVKQKVLKSKKVKKRLKDGTTGNRYINIYWR</sequence>
<evidence type="ECO:0000313" key="1">
    <source>
        <dbReference type="EMBL" id="MBS9526015.1"/>
    </source>
</evidence>
<keyword evidence="2" id="KW-1185">Reference proteome</keyword>
<proteinExistence type="predicted"/>
<evidence type="ECO:0008006" key="3">
    <source>
        <dbReference type="Google" id="ProtNLM"/>
    </source>
</evidence>
<dbReference type="CDD" id="cd00093">
    <property type="entry name" value="HTH_XRE"/>
    <property type="match status" value="1"/>
</dbReference>
<dbReference type="RefSeq" id="WP_213946874.1">
    <property type="nucleotide sequence ID" value="NZ_JAHCMY010000041.1"/>
</dbReference>
<dbReference type="AlphaFoldDB" id="A0AAP2CL92"/>
<organism evidence="1 2">
    <name type="scientific">Litoribacter ruber</name>
    <dbReference type="NCBI Taxonomy" id="702568"/>
    <lineage>
        <taxon>Bacteria</taxon>
        <taxon>Pseudomonadati</taxon>
        <taxon>Bacteroidota</taxon>
        <taxon>Cytophagia</taxon>
        <taxon>Cytophagales</taxon>
        <taxon>Cyclobacteriaceae</taxon>
        <taxon>Litoribacter</taxon>
    </lineage>
</organism>
<name>A0AAP2CL92_9BACT</name>
<dbReference type="InterPro" id="IPR001387">
    <property type="entry name" value="Cro/C1-type_HTH"/>
</dbReference>
<dbReference type="InterPro" id="IPR010982">
    <property type="entry name" value="Lambda_DNA-bd_dom_sf"/>
</dbReference>
<evidence type="ECO:0000313" key="2">
    <source>
        <dbReference type="Proteomes" id="UP001319104"/>
    </source>
</evidence>
<dbReference type="Gene3D" id="1.10.260.40">
    <property type="entry name" value="lambda repressor-like DNA-binding domains"/>
    <property type="match status" value="1"/>
</dbReference>
<protein>
    <recommendedName>
        <fullName evidence="3">Helix-turn-helix domain-containing protein</fullName>
    </recommendedName>
</protein>
<comment type="caution">
    <text evidence="1">The sequence shown here is derived from an EMBL/GenBank/DDBJ whole genome shotgun (WGS) entry which is preliminary data.</text>
</comment>
<dbReference type="GO" id="GO:0003677">
    <property type="term" value="F:DNA binding"/>
    <property type="evidence" value="ECO:0007669"/>
    <property type="project" value="InterPro"/>
</dbReference>